<evidence type="ECO:0000256" key="9">
    <source>
        <dbReference type="SAM" id="Coils"/>
    </source>
</evidence>
<keyword evidence="3 8" id="KW-0597">Phosphoprotein</keyword>
<dbReference type="Proteomes" id="UP000268192">
    <property type="component" value="Chromosome"/>
</dbReference>
<dbReference type="SUPFAM" id="SSF55874">
    <property type="entry name" value="ATPase domain of HSP90 chaperone/DNA topoisomerase II/histidine kinase"/>
    <property type="match status" value="1"/>
</dbReference>
<organism evidence="11 12">
    <name type="scientific">Georhizobium profundi</name>
    <dbReference type="NCBI Taxonomy" id="2341112"/>
    <lineage>
        <taxon>Bacteria</taxon>
        <taxon>Pseudomonadati</taxon>
        <taxon>Pseudomonadota</taxon>
        <taxon>Alphaproteobacteria</taxon>
        <taxon>Hyphomicrobiales</taxon>
        <taxon>Rhizobiaceae</taxon>
        <taxon>Georhizobium</taxon>
    </lineage>
</organism>
<keyword evidence="4" id="KW-0808">Transferase</keyword>
<evidence type="ECO:0000256" key="4">
    <source>
        <dbReference type="ARBA" id="ARBA00022679"/>
    </source>
</evidence>
<name>A0A3Q8XTR4_9HYPH</name>
<evidence type="ECO:0000256" key="7">
    <source>
        <dbReference type="ARBA" id="ARBA00022840"/>
    </source>
</evidence>
<dbReference type="PANTHER" id="PTHR41523:SF8">
    <property type="entry name" value="ETHYLENE RESPONSE SENSOR PROTEIN"/>
    <property type="match status" value="1"/>
</dbReference>
<protein>
    <recommendedName>
        <fullName evidence="2">histidine kinase</fullName>
        <ecNumber evidence="2">2.7.13.3</ecNumber>
    </recommendedName>
</protein>
<evidence type="ECO:0000259" key="10">
    <source>
        <dbReference type="PROSITE" id="PS50110"/>
    </source>
</evidence>
<dbReference type="GO" id="GO:0000160">
    <property type="term" value="P:phosphorelay signal transduction system"/>
    <property type="evidence" value="ECO:0007669"/>
    <property type="project" value="InterPro"/>
</dbReference>
<dbReference type="PROSITE" id="PS50110">
    <property type="entry name" value="RESPONSE_REGULATORY"/>
    <property type="match status" value="1"/>
</dbReference>
<feature type="domain" description="Response regulatory" evidence="10">
    <location>
        <begin position="7"/>
        <end position="121"/>
    </location>
</feature>
<feature type="modified residue" description="4-aspartylphosphate" evidence="8">
    <location>
        <position position="56"/>
    </location>
</feature>
<evidence type="ECO:0000313" key="11">
    <source>
        <dbReference type="EMBL" id="AZN73804.1"/>
    </source>
</evidence>
<keyword evidence="12" id="KW-1185">Reference proteome</keyword>
<feature type="coiled-coil region" evidence="9">
    <location>
        <begin position="126"/>
        <end position="157"/>
    </location>
</feature>
<dbReference type="RefSeq" id="WP_126013253.1">
    <property type="nucleotide sequence ID" value="NZ_CP032509.1"/>
</dbReference>
<comment type="catalytic activity">
    <reaction evidence="1">
        <text>ATP + protein L-histidine = ADP + protein N-phospho-L-histidine.</text>
        <dbReference type="EC" id="2.7.13.3"/>
    </reaction>
</comment>
<dbReference type="InterPro" id="IPR011495">
    <property type="entry name" value="Sig_transdc_His_kin_sub2_dim/P"/>
</dbReference>
<dbReference type="EMBL" id="CP032509">
    <property type="protein sequence ID" value="AZN73804.1"/>
    <property type="molecule type" value="Genomic_DNA"/>
</dbReference>
<proteinExistence type="predicted"/>
<dbReference type="SMART" id="SM00387">
    <property type="entry name" value="HATPase_c"/>
    <property type="match status" value="1"/>
</dbReference>
<evidence type="ECO:0000256" key="1">
    <source>
        <dbReference type="ARBA" id="ARBA00000085"/>
    </source>
</evidence>
<dbReference type="Gene3D" id="3.30.450.20">
    <property type="entry name" value="PAS domain"/>
    <property type="match status" value="1"/>
</dbReference>
<evidence type="ECO:0000256" key="5">
    <source>
        <dbReference type="ARBA" id="ARBA00022741"/>
    </source>
</evidence>
<dbReference type="Gene3D" id="3.40.50.2300">
    <property type="match status" value="1"/>
</dbReference>
<dbReference type="SMART" id="SM00448">
    <property type="entry name" value="REC"/>
    <property type="match status" value="1"/>
</dbReference>
<dbReference type="GO" id="GO:0004673">
    <property type="term" value="F:protein histidine kinase activity"/>
    <property type="evidence" value="ECO:0007669"/>
    <property type="project" value="UniProtKB-EC"/>
</dbReference>
<dbReference type="CDD" id="cd00156">
    <property type="entry name" value="REC"/>
    <property type="match status" value="1"/>
</dbReference>
<dbReference type="InterPro" id="IPR011006">
    <property type="entry name" value="CheY-like_superfamily"/>
</dbReference>
<dbReference type="InterPro" id="IPR036890">
    <property type="entry name" value="HATPase_C_sf"/>
</dbReference>
<evidence type="ECO:0000256" key="3">
    <source>
        <dbReference type="ARBA" id="ARBA00022553"/>
    </source>
</evidence>
<evidence type="ECO:0000256" key="6">
    <source>
        <dbReference type="ARBA" id="ARBA00022777"/>
    </source>
</evidence>
<dbReference type="OrthoDB" id="489241at2"/>
<keyword evidence="6" id="KW-0418">Kinase</keyword>
<dbReference type="KEGG" id="abaw:D5400_13220"/>
<accession>A0A3Q8XTR4</accession>
<dbReference type="EC" id="2.7.13.3" evidence="2"/>
<dbReference type="InterPro" id="IPR001789">
    <property type="entry name" value="Sig_transdc_resp-reg_receiver"/>
</dbReference>
<evidence type="ECO:0000313" key="12">
    <source>
        <dbReference type="Proteomes" id="UP000268192"/>
    </source>
</evidence>
<evidence type="ECO:0000256" key="8">
    <source>
        <dbReference type="PROSITE-ProRule" id="PRU00169"/>
    </source>
</evidence>
<dbReference type="PANTHER" id="PTHR41523">
    <property type="entry name" value="TWO-COMPONENT SYSTEM SENSOR PROTEIN"/>
    <property type="match status" value="1"/>
</dbReference>
<dbReference type="GO" id="GO:0005524">
    <property type="term" value="F:ATP binding"/>
    <property type="evidence" value="ECO:0007669"/>
    <property type="project" value="UniProtKB-KW"/>
</dbReference>
<evidence type="ECO:0000256" key="2">
    <source>
        <dbReference type="ARBA" id="ARBA00012438"/>
    </source>
</evidence>
<dbReference type="InterPro" id="IPR003594">
    <property type="entry name" value="HATPase_dom"/>
</dbReference>
<dbReference type="SUPFAM" id="SSF52172">
    <property type="entry name" value="CheY-like"/>
    <property type="match status" value="1"/>
</dbReference>
<sequence length="342" mass="36714">MASRPTRVLYIDDDPGLARLIQKNLERRGYEVERADKASAGLERIRAGGIDVIGLDHYLDSGTGLDVLAELASIEHAPPVVYVTGSAETAIAVAALKAGAFDYVTKSVSEDFPELLASAIDQAVERARLMRAKERVEAELREAKERAELLLSEVNHRVANSLAIVGALIRMQANSLSEPAAKNALIETQARISAIAGVHKRLYTSDDVRFVDIGEYLTTLVKELDMSLASSARLRIRMDAVRVPTDMAISIGIMTAELVTNALKYAYAEGVKGEVRVFLDAIPDGAVLVVEDDGVGWDGTSQSTKGTGLGTRLVNSMAANLGATLTYELQHPGTRAKVTLGI</sequence>
<keyword evidence="5" id="KW-0547">Nucleotide-binding</keyword>
<dbReference type="Pfam" id="PF07568">
    <property type="entry name" value="HisKA_2"/>
    <property type="match status" value="1"/>
</dbReference>
<keyword evidence="7" id="KW-0067">ATP-binding</keyword>
<dbReference type="AlphaFoldDB" id="A0A3Q8XTR4"/>
<keyword evidence="9" id="KW-0175">Coiled coil</keyword>
<dbReference type="Gene3D" id="3.30.565.10">
    <property type="entry name" value="Histidine kinase-like ATPase, C-terminal domain"/>
    <property type="match status" value="1"/>
</dbReference>
<reference evidence="11 12" key="1">
    <citation type="submission" date="2018-09" db="EMBL/GenBank/DDBJ databases">
        <title>Marinorhizobium profundi gen. nov., sp. nov., isolated from a deep-sea sediment sample from the New Britain Trench and proposal of Marinorhizobiaceae fam. nov. in the order Rhizobiales of the class Alphaproteobacteria.</title>
        <authorList>
            <person name="Cao J."/>
        </authorList>
    </citation>
    <scope>NUCLEOTIDE SEQUENCE [LARGE SCALE GENOMIC DNA]</scope>
    <source>
        <strain evidence="11 12">WS11</strain>
    </source>
</reference>
<dbReference type="Pfam" id="PF00072">
    <property type="entry name" value="Response_reg"/>
    <property type="match status" value="1"/>
</dbReference>
<dbReference type="Pfam" id="PF02518">
    <property type="entry name" value="HATPase_c"/>
    <property type="match status" value="1"/>
</dbReference>
<gene>
    <name evidence="11" type="ORF">D5400_13220</name>
</gene>